<name>A0A4C1ZNQ3_EUMVA</name>
<dbReference type="AlphaFoldDB" id="A0A4C1ZNQ3"/>
<organism evidence="1 2">
    <name type="scientific">Eumeta variegata</name>
    <name type="common">Bagworm moth</name>
    <name type="synonym">Eumeta japonica</name>
    <dbReference type="NCBI Taxonomy" id="151549"/>
    <lineage>
        <taxon>Eukaryota</taxon>
        <taxon>Metazoa</taxon>
        <taxon>Ecdysozoa</taxon>
        <taxon>Arthropoda</taxon>
        <taxon>Hexapoda</taxon>
        <taxon>Insecta</taxon>
        <taxon>Pterygota</taxon>
        <taxon>Neoptera</taxon>
        <taxon>Endopterygota</taxon>
        <taxon>Lepidoptera</taxon>
        <taxon>Glossata</taxon>
        <taxon>Ditrysia</taxon>
        <taxon>Tineoidea</taxon>
        <taxon>Psychidae</taxon>
        <taxon>Oiketicinae</taxon>
        <taxon>Eumeta</taxon>
    </lineage>
</organism>
<dbReference type="Proteomes" id="UP000299102">
    <property type="component" value="Unassembled WGS sequence"/>
</dbReference>
<protein>
    <submittedName>
        <fullName evidence="1">Uncharacterized protein</fullName>
    </submittedName>
</protein>
<keyword evidence="2" id="KW-1185">Reference proteome</keyword>
<evidence type="ECO:0000313" key="1">
    <source>
        <dbReference type="EMBL" id="GBP88175.1"/>
    </source>
</evidence>
<dbReference type="EMBL" id="BGZK01001912">
    <property type="protein sequence ID" value="GBP88175.1"/>
    <property type="molecule type" value="Genomic_DNA"/>
</dbReference>
<accession>A0A4C1ZNQ3</accession>
<sequence>MTCDGYKSSLLLPPRRADRRETRPQMQGFISPPRRRGFLTVFLFMFEGLDVQLWVGGIHPWPEFDPFDMRVSVLKTIKEFGFISYSLFPDTNHYVVFDLNTKVTSVEASGRGRAGAGRGRAARALTGGRRDATCIALGGAFGGINCLGSISHLLRCGRPCSFMTIVIKEIFMGNRRRGRCRCVRSRVGAGPPRRLDERFRSSLRFVLYLWLILRELILRLKLHIELTV</sequence>
<evidence type="ECO:0000313" key="2">
    <source>
        <dbReference type="Proteomes" id="UP000299102"/>
    </source>
</evidence>
<reference evidence="1 2" key="1">
    <citation type="journal article" date="2019" name="Commun. Biol.">
        <title>The bagworm genome reveals a unique fibroin gene that provides high tensile strength.</title>
        <authorList>
            <person name="Kono N."/>
            <person name="Nakamura H."/>
            <person name="Ohtoshi R."/>
            <person name="Tomita M."/>
            <person name="Numata K."/>
            <person name="Arakawa K."/>
        </authorList>
    </citation>
    <scope>NUCLEOTIDE SEQUENCE [LARGE SCALE GENOMIC DNA]</scope>
</reference>
<comment type="caution">
    <text evidence="1">The sequence shown here is derived from an EMBL/GenBank/DDBJ whole genome shotgun (WGS) entry which is preliminary data.</text>
</comment>
<gene>
    <name evidence="1" type="ORF">EVAR_99079_1</name>
</gene>
<proteinExistence type="predicted"/>